<dbReference type="GO" id="GO:0005886">
    <property type="term" value="C:plasma membrane"/>
    <property type="evidence" value="ECO:0007669"/>
    <property type="project" value="UniProtKB-SubCell"/>
</dbReference>
<accession>A0A7S7NKE9</accession>
<evidence type="ECO:0000256" key="8">
    <source>
        <dbReference type="ARBA" id="ARBA00022989"/>
    </source>
</evidence>
<evidence type="ECO:0000313" key="14">
    <source>
        <dbReference type="Proteomes" id="UP000593892"/>
    </source>
</evidence>
<keyword evidence="8 11" id="KW-1133">Transmembrane helix</keyword>
<keyword evidence="3 11" id="KW-0813">Transport</keyword>
<dbReference type="GO" id="GO:0048038">
    <property type="term" value="F:quinone binding"/>
    <property type="evidence" value="ECO:0007669"/>
    <property type="project" value="UniProtKB-KW"/>
</dbReference>
<keyword evidence="14" id="KW-1185">Reference proteome</keyword>
<dbReference type="RefSeq" id="WP_194446935.1">
    <property type="nucleotide sequence ID" value="NZ_CP063849.1"/>
</dbReference>
<comment type="subunit">
    <text evidence="11">NDH-1 is composed of 14 different subunits. Subunits NuoA, H, J, K, L, M, N constitute the membrane sector of the complex.</text>
</comment>
<evidence type="ECO:0000256" key="5">
    <source>
        <dbReference type="ARBA" id="ARBA00022692"/>
    </source>
</evidence>
<feature type="transmembrane region" description="Helical" evidence="11">
    <location>
        <begin position="12"/>
        <end position="33"/>
    </location>
</feature>
<dbReference type="InterPro" id="IPR038430">
    <property type="entry name" value="NDAH_ubi_oxred_su3_sf"/>
</dbReference>
<dbReference type="AlphaFoldDB" id="A0A7S7NKE9"/>
<evidence type="ECO:0000256" key="4">
    <source>
        <dbReference type="ARBA" id="ARBA00022475"/>
    </source>
</evidence>
<evidence type="ECO:0000256" key="2">
    <source>
        <dbReference type="ARBA" id="ARBA00008472"/>
    </source>
</evidence>
<dbReference type="GO" id="GO:0008137">
    <property type="term" value="F:NADH dehydrogenase (ubiquinone) activity"/>
    <property type="evidence" value="ECO:0007669"/>
    <property type="project" value="InterPro"/>
</dbReference>
<dbReference type="EC" id="7.1.1.-" evidence="11"/>
<feature type="transmembrane region" description="Helical" evidence="11">
    <location>
        <begin position="64"/>
        <end position="87"/>
    </location>
</feature>
<evidence type="ECO:0000313" key="13">
    <source>
        <dbReference type="EMBL" id="QOY85265.1"/>
    </source>
</evidence>
<keyword evidence="9 11" id="KW-0520">NAD</keyword>
<dbReference type="PANTHER" id="PTHR11058:SF22">
    <property type="entry name" value="NADH-QUINONE OXIDOREDUCTASE SUBUNIT A"/>
    <property type="match status" value="1"/>
</dbReference>
<comment type="function">
    <text evidence="11">NDH-1 shuttles electrons from NADH, via FMN and iron-sulfur (Fe-S) centers, to quinones in the respiratory chain. The immediate electron acceptor for the enzyme in this species is believed to be ubiquinone. Couples the redox reaction to proton translocation (for every two electrons transferred, four hydrogen ions are translocated across the cytoplasmic membrane), and thus conserves the redox energy in a proton gradient.</text>
</comment>
<evidence type="ECO:0000256" key="9">
    <source>
        <dbReference type="ARBA" id="ARBA00023027"/>
    </source>
</evidence>
<evidence type="ECO:0000256" key="12">
    <source>
        <dbReference type="RuleBase" id="RU003639"/>
    </source>
</evidence>
<dbReference type="Gene3D" id="1.20.58.1610">
    <property type="entry name" value="NADH:ubiquinone/plastoquinone oxidoreductase, chain 3"/>
    <property type="match status" value="1"/>
</dbReference>
<dbReference type="KEGG" id="pfer:IRI77_20740"/>
<dbReference type="GO" id="GO:0050136">
    <property type="term" value="F:NADH dehydrogenase (quinone) (non-electrogenic) activity"/>
    <property type="evidence" value="ECO:0007669"/>
    <property type="project" value="UniProtKB-UniRule"/>
</dbReference>
<dbReference type="InterPro" id="IPR023043">
    <property type="entry name" value="NAD(P)H_OxRDtase_bac/plastid"/>
</dbReference>
<proteinExistence type="inferred from homology"/>
<keyword evidence="5 11" id="KW-0812">Transmembrane</keyword>
<evidence type="ECO:0000256" key="3">
    <source>
        <dbReference type="ARBA" id="ARBA00022448"/>
    </source>
</evidence>
<reference evidence="13 14" key="1">
    <citation type="submission" date="2020-10" db="EMBL/GenBank/DDBJ databases">
        <title>Complete genome sequence of Paludibaculum fermentans P105T, a facultatively anaerobic acidobacterium capable of dissimilatory Fe(III) reduction.</title>
        <authorList>
            <person name="Dedysh S.N."/>
            <person name="Beletsky A.V."/>
            <person name="Kulichevskaya I.S."/>
            <person name="Mardanov A.V."/>
            <person name="Ravin N.V."/>
        </authorList>
    </citation>
    <scope>NUCLEOTIDE SEQUENCE [LARGE SCALE GENOMIC DNA]</scope>
    <source>
        <strain evidence="13 14">P105</strain>
    </source>
</reference>
<feature type="transmembrane region" description="Helical" evidence="11">
    <location>
        <begin position="93"/>
        <end position="114"/>
    </location>
</feature>
<dbReference type="PANTHER" id="PTHR11058">
    <property type="entry name" value="NADH-UBIQUINONE OXIDOREDUCTASE CHAIN 3"/>
    <property type="match status" value="1"/>
</dbReference>
<evidence type="ECO:0000256" key="11">
    <source>
        <dbReference type="HAMAP-Rule" id="MF_01394"/>
    </source>
</evidence>
<keyword evidence="10 11" id="KW-0472">Membrane</keyword>
<dbReference type="Pfam" id="PF00507">
    <property type="entry name" value="Oxidored_q4"/>
    <property type="match status" value="1"/>
</dbReference>
<evidence type="ECO:0000256" key="7">
    <source>
        <dbReference type="ARBA" id="ARBA00022967"/>
    </source>
</evidence>
<name>A0A7S7NKE9_PALFE</name>
<evidence type="ECO:0000256" key="6">
    <source>
        <dbReference type="ARBA" id="ARBA00022719"/>
    </source>
</evidence>
<dbReference type="InterPro" id="IPR000440">
    <property type="entry name" value="NADH_UbQ/plastoQ_OxRdtase_su3"/>
</dbReference>
<keyword evidence="4 11" id="KW-1003">Cell membrane</keyword>
<sequence length="132" mass="14765">MPTSVLEAYFPVLVQVILAAAVAAGLLGAGVLLGKRVKNKVKDTPYECGITPTGSAKERFSVKFYLVGMLFILFDIEAIFLYPWAVVYRDLKLFGFFEMLLFIGLVLAGFFYIWKKGVLNWAAEESPQDSQR</sequence>
<keyword evidence="6 11" id="KW-0874">Quinone</keyword>
<comment type="catalytic activity">
    <reaction evidence="11 12">
        <text>a quinone + NADH + 5 H(+)(in) = a quinol + NAD(+) + 4 H(+)(out)</text>
        <dbReference type="Rhea" id="RHEA:57888"/>
        <dbReference type="ChEBI" id="CHEBI:15378"/>
        <dbReference type="ChEBI" id="CHEBI:24646"/>
        <dbReference type="ChEBI" id="CHEBI:57540"/>
        <dbReference type="ChEBI" id="CHEBI:57945"/>
        <dbReference type="ChEBI" id="CHEBI:132124"/>
    </reaction>
</comment>
<evidence type="ECO:0000256" key="1">
    <source>
        <dbReference type="ARBA" id="ARBA00004141"/>
    </source>
</evidence>
<keyword evidence="7 11" id="KW-1278">Translocase</keyword>
<protein>
    <recommendedName>
        <fullName evidence="11">NADH-quinone oxidoreductase subunit A</fullName>
        <ecNumber evidence="11">7.1.1.-</ecNumber>
    </recommendedName>
    <alternativeName>
        <fullName evidence="11">NADH dehydrogenase I subunit A</fullName>
    </alternativeName>
    <alternativeName>
        <fullName evidence="11">NDH-1 subunit A</fullName>
    </alternativeName>
    <alternativeName>
        <fullName evidence="11">NUO1</fullName>
    </alternativeName>
</protein>
<gene>
    <name evidence="11" type="primary">nuoA</name>
    <name evidence="13" type="ORF">IRI77_20740</name>
</gene>
<evidence type="ECO:0000256" key="10">
    <source>
        <dbReference type="ARBA" id="ARBA00023136"/>
    </source>
</evidence>
<organism evidence="13 14">
    <name type="scientific">Paludibaculum fermentans</name>
    <dbReference type="NCBI Taxonomy" id="1473598"/>
    <lineage>
        <taxon>Bacteria</taxon>
        <taxon>Pseudomonadati</taxon>
        <taxon>Acidobacteriota</taxon>
        <taxon>Terriglobia</taxon>
        <taxon>Bryobacterales</taxon>
        <taxon>Bryobacteraceae</taxon>
        <taxon>Paludibaculum</taxon>
    </lineage>
</organism>
<comment type="subcellular location">
    <subcellularLocation>
        <location evidence="11 12">Cell membrane</location>
        <topology evidence="11 12">Multi-pass membrane protein</topology>
    </subcellularLocation>
    <subcellularLocation>
        <location evidence="1">Membrane</location>
        <topology evidence="1">Multi-pass membrane protein</topology>
    </subcellularLocation>
</comment>
<keyword evidence="11" id="KW-0830">Ubiquinone</keyword>
<dbReference type="GO" id="GO:0030964">
    <property type="term" value="C:NADH dehydrogenase complex"/>
    <property type="evidence" value="ECO:0007669"/>
    <property type="project" value="TreeGrafter"/>
</dbReference>
<dbReference type="HAMAP" id="MF_01394">
    <property type="entry name" value="NDH1_NuoA"/>
    <property type="match status" value="1"/>
</dbReference>
<dbReference type="EMBL" id="CP063849">
    <property type="protein sequence ID" value="QOY85265.1"/>
    <property type="molecule type" value="Genomic_DNA"/>
</dbReference>
<dbReference type="Proteomes" id="UP000593892">
    <property type="component" value="Chromosome"/>
</dbReference>
<comment type="similarity">
    <text evidence="2 11 12">Belongs to the complex I subunit 3 family.</text>
</comment>